<sequence>MVKNPSRNFPLGPKAAFTVAVIVLLTFLSLKSVSGDDENSFEMKIGSSPPTCANKCFDCRPCTATLVRVNDGQIRSREAPNHDLQDFKSYYAQVWKCKCGNKIYDP</sequence>
<keyword evidence="2" id="KW-1185">Reference proteome</keyword>
<proteinExistence type="predicted"/>
<dbReference type="Proteomes" id="UP001164250">
    <property type="component" value="Chromosome 15"/>
</dbReference>
<comment type="caution">
    <text evidence="1">The sequence shown here is derived from an EMBL/GenBank/DDBJ whole genome shotgun (WGS) entry which is preliminary data.</text>
</comment>
<evidence type="ECO:0000313" key="1">
    <source>
        <dbReference type="EMBL" id="KAJ0075694.1"/>
    </source>
</evidence>
<evidence type="ECO:0000313" key="2">
    <source>
        <dbReference type="Proteomes" id="UP001164250"/>
    </source>
</evidence>
<accession>A0ACC0ZSE1</accession>
<reference evidence="2" key="1">
    <citation type="journal article" date="2023" name="G3 (Bethesda)">
        <title>Genome assembly and association tests identify interacting loci associated with vigor, precocity, and sex in interspecific pistachio rootstocks.</title>
        <authorList>
            <person name="Palmer W."/>
            <person name="Jacygrad E."/>
            <person name="Sagayaradj S."/>
            <person name="Cavanaugh K."/>
            <person name="Han R."/>
            <person name="Bertier L."/>
            <person name="Beede B."/>
            <person name="Kafkas S."/>
            <person name="Golino D."/>
            <person name="Preece J."/>
            <person name="Michelmore R."/>
        </authorList>
    </citation>
    <scope>NUCLEOTIDE SEQUENCE [LARGE SCALE GENOMIC DNA]</scope>
</reference>
<dbReference type="EMBL" id="CM047910">
    <property type="protein sequence ID" value="KAJ0075694.1"/>
    <property type="molecule type" value="Genomic_DNA"/>
</dbReference>
<name>A0ACC0ZSE1_9ROSI</name>
<protein>
    <submittedName>
        <fullName evidence="1">Uncharacterized protein</fullName>
    </submittedName>
</protein>
<gene>
    <name evidence="1" type="ORF">Patl1_34506</name>
</gene>
<organism evidence="1 2">
    <name type="scientific">Pistacia atlantica</name>
    <dbReference type="NCBI Taxonomy" id="434234"/>
    <lineage>
        <taxon>Eukaryota</taxon>
        <taxon>Viridiplantae</taxon>
        <taxon>Streptophyta</taxon>
        <taxon>Embryophyta</taxon>
        <taxon>Tracheophyta</taxon>
        <taxon>Spermatophyta</taxon>
        <taxon>Magnoliopsida</taxon>
        <taxon>eudicotyledons</taxon>
        <taxon>Gunneridae</taxon>
        <taxon>Pentapetalae</taxon>
        <taxon>rosids</taxon>
        <taxon>malvids</taxon>
        <taxon>Sapindales</taxon>
        <taxon>Anacardiaceae</taxon>
        <taxon>Pistacia</taxon>
    </lineage>
</organism>